<keyword evidence="2" id="KW-0812">Transmembrane</keyword>
<feature type="transmembrane region" description="Helical" evidence="2">
    <location>
        <begin position="366"/>
        <end position="382"/>
    </location>
</feature>
<reference evidence="4" key="1">
    <citation type="submission" date="2018-04" db="EMBL/GenBank/DDBJ databases">
        <authorList>
            <person name="Liu S."/>
            <person name="Wang Z."/>
            <person name="Li J."/>
        </authorList>
    </citation>
    <scope>NUCLEOTIDE SEQUENCE [LARGE SCALE GENOMIC DNA]</scope>
    <source>
        <strain evidence="4">S1194</strain>
    </source>
</reference>
<feature type="transmembrane region" description="Helical" evidence="2">
    <location>
        <begin position="238"/>
        <end position="257"/>
    </location>
</feature>
<keyword evidence="2" id="KW-0472">Membrane</keyword>
<organism evidence="3 4">
    <name type="scientific">Homoserinimonas hongtaonis</name>
    <dbReference type="NCBI Taxonomy" id="2079791"/>
    <lineage>
        <taxon>Bacteria</taxon>
        <taxon>Bacillati</taxon>
        <taxon>Actinomycetota</taxon>
        <taxon>Actinomycetes</taxon>
        <taxon>Micrococcales</taxon>
        <taxon>Microbacteriaceae</taxon>
        <taxon>Homoserinimonas</taxon>
    </lineage>
</organism>
<dbReference type="AlphaFoldDB" id="A0A2U1T114"/>
<feature type="transmembrane region" description="Helical" evidence="2">
    <location>
        <begin position="57"/>
        <end position="75"/>
    </location>
</feature>
<gene>
    <name evidence="3" type="ORF">DF220_06815</name>
</gene>
<keyword evidence="2" id="KW-1133">Transmembrane helix</keyword>
<feature type="transmembrane region" description="Helical" evidence="2">
    <location>
        <begin position="315"/>
        <end position="337"/>
    </location>
</feature>
<dbReference type="EMBL" id="QEEX01000001">
    <property type="protein sequence ID" value="PWB97571.1"/>
    <property type="molecule type" value="Genomic_DNA"/>
</dbReference>
<feature type="region of interest" description="Disordered" evidence="1">
    <location>
        <begin position="406"/>
        <end position="430"/>
    </location>
</feature>
<keyword evidence="4" id="KW-1185">Reference proteome</keyword>
<sequence>MAGWPPLASSVFIAWLAIACFVPYWFSINIGIGWSPASLAAVAAIVVMRPWRDVRPVLADALLGLVVLSWAIAFATGDSTFSSGAVMITQWGFGYVLGRTAAVRLGMPAVSVMITLVFCLVAALAFVEFATVWNPFVDLAVNNSLYATWGSLQERGGVLRAEGAFGHSIALGASLALVVPLVLTSPLPEPVRFFATMLVLGASTMTVSRTGMTCAAIALVLSVLFLREAGSARLRISLMVAAAAVAVTLWPPVSTIFDVAGDEASASAEYRGDLIPLMGEMKLLGQSPAFLRAADGSAYFGGFRSIDSSFILTGLSYGIVPLLMLTLLLAAAVIAVLRSSATPATVAIVAQIPALFSVALITQYTIIFWLVAGLAVSSLAAARRTGASRTEFFSIAPFVPPRPTRAVPSHRVQHLPTEQAPHDTPTPHTT</sequence>
<comment type="caution">
    <text evidence="3">The sequence shown here is derived from an EMBL/GenBank/DDBJ whole genome shotgun (WGS) entry which is preliminary data.</text>
</comment>
<evidence type="ECO:0000313" key="4">
    <source>
        <dbReference type="Proteomes" id="UP000244978"/>
    </source>
</evidence>
<name>A0A2U1T114_9MICO</name>
<dbReference type="Proteomes" id="UP000244978">
    <property type="component" value="Unassembled WGS sequence"/>
</dbReference>
<evidence type="ECO:0008006" key="5">
    <source>
        <dbReference type="Google" id="ProtNLM"/>
    </source>
</evidence>
<feature type="transmembrane region" description="Helical" evidence="2">
    <location>
        <begin position="32"/>
        <end position="50"/>
    </location>
</feature>
<feature type="transmembrane region" description="Helical" evidence="2">
    <location>
        <begin position="344"/>
        <end position="360"/>
    </location>
</feature>
<proteinExistence type="predicted"/>
<protein>
    <recommendedName>
        <fullName evidence="5">O-antigen ligase domain-containing protein</fullName>
    </recommendedName>
</protein>
<feature type="transmembrane region" description="Helical" evidence="2">
    <location>
        <begin position="207"/>
        <end position="226"/>
    </location>
</feature>
<feature type="transmembrane region" description="Helical" evidence="2">
    <location>
        <begin position="164"/>
        <end position="187"/>
    </location>
</feature>
<evidence type="ECO:0000256" key="1">
    <source>
        <dbReference type="SAM" id="MobiDB-lite"/>
    </source>
</evidence>
<accession>A0A2U1T114</accession>
<feature type="transmembrane region" description="Helical" evidence="2">
    <location>
        <begin position="105"/>
        <end position="126"/>
    </location>
</feature>
<evidence type="ECO:0000256" key="2">
    <source>
        <dbReference type="SAM" id="Phobius"/>
    </source>
</evidence>
<evidence type="ECO:0000313" key="3">
    <source>
        <dbReference type="EMBL" id="PWB97571.1"/>
    </source>
</evidence>
<feature type="transmembrane region" description="Helical" evidence="2">
    <location>
        <begin position="7"/>
        <end position="26"/>
    </location>
</feature>